<evidence type="ECO:0000256" key="2">
    <source>
        <dbReference type="ARBA" id="ARBA00023136"/>
    </source>
</evidence>
<keyword evidence="2" id="KW-0472">Membrane</keyword>
<dbReference type="InterPro" id="IPR023175">
    <property type="entry name" value="Vta1/CALS_N_sf"/>
</dbReference>
<proteinExistence type="predicted"/>
<evidence type="ECO:0000259" key="3">
    <source>
        <dbReference type="Pfam" id="PF04652"/>
    </source>
</evidence>
<reference evidence="4 5" key="1">
    <citation type="submission" date="2022-01" db="EMBL/GenBank/DDBJ databases">
        <authorList>
            <person name="Xiong W."/>
            <person name="Schranz E."/>
        </authorList>
    </citation>
    <scope>NUCLEOTIDE SEQUENCE [LARGE SCALE GENOMIC DNA]</scope>
</reference>
<dbReference type="InterPro" id="IPR039431">
    <property type="entry name" value="Vta1/CALS_N"/>
</dbReference>
<sequence length="232" mass="26843">MMDNMAVPSALCDIVPILNFADEVEPYHPRAAYLCRMHALDKAHRQDPLSSGRGVHQFKTALIHRLRKENATTLRGRIDTDAREMQAFYRHYYSKYIQRQQNADKPADLTHFPKEYQMAAVLFEVLKALSLEESIEVPDEILEAHAHVAEMVKLSTHGILPVEPESSDQALVRYREIKQPNDFKIPLQTIKDCTQDFDERNFIGKDTREERPTIAEVAFHLKEAMKNQLEDE</sequence>
<dbReference type="Proteomes" id="UP001157418">
    <property type="component" value="Unassembled WGS sequence"/>
</dbReference>
<dbReference type="Pfam" id="PF04652">
    <property type="entry name" value="Vta1"/>
    <property type="match status" value="1"/>
</dbReference>
<evidence type="ECO:0000256" key="1">
    <source>
        <dbReference type="ARBA" id="ARBA00004308"/>
    </source>
</evidence>
<gene>
    <name evidence="4" type="ORF">LVIROSA_LOCUS26974</name>
</gene>
<dbReference type="Gene3D" id="1.25.40.270">
    <property type="entry name" value="Vacuolar protein sorting-associated protein vta1"/>
    <property type="match status" value="1"/>
</dbReference>
<dbReference type="EMBL" id="CAKMRJ010005412">
    <property type="protein sequence ID" value="CAH1440868.1"/>
    <property type="molecule type" value="Genomic_DNA"/>
</dbReference>
<name>A0AAU9NSY7_9ASTR</name>
<dbReference type="GO" id="GO:0012505">
    <property type="term" value="C:endomembrane system"/>
    <property type="evidence" value="ECO:0007669"/>
    <property type="project" value="UniProtKB-SubCell"/>
</dbReference>
<feature type="domain" description="Vta1/callose synthase N-terminal" evidence="3">
    <location>
        <begin position="14"/>
        <end position="153"/>
    </location>
</feature>
<accession>A0AAU9NSY7</accession>
<dbReference type="AlphaFoldDB" id="A0AAU9NSY7"/>
<keyword evidence="5" id="KW-1185">Reference proteome</keyword>
<comment type="caution">
    <text evidence="4">The sequence shown here is derived from an EMBL/GenBank/DDBJ whole genome shotgun (WGS) entry which is preliminary data.</text>
</comment>
<protein>
    <recommendedName>
        <fullName evidence="3">Vta1/callose synthase N-terminal domain-containing protein</fullName>
    </recommendedName>
</protein>
<organism evidence="4 5">
    <name type="scientific">Lactuca virosa</name>
    <dbReference type="NCBI Taxonomy" id="75947"/>
    <lineage>
        <taxon>Eukaryota</taxon>
        <taxon>Viridiplantae</taxon>
        <taxon>Streptophyta</taxon>
        <taxon>Embryophyta</taxon>
        <taxon>Tracheophyta</taxon>
        <taxon>Spermatophyta</taxon>
        <taxon>Magnoliopsida</taxon>
        <taxon>eudicotyledons</taxon>
        <taxon>Gunneridae</taxon>
        <taxon>Pentapetalae</taxon>
        <taxon>asterids</taxon>
        <taxon>campanulids</taxon>
        <taxon>Asterales</taxon>
        <taxon>Asteraceae</taxon>
        <taxon>Cichorioideae</taxon>
        <taxon>Cichorieae</taxon>
        <taxon>Lactucinae</taxon>
        <taxon>Lactuca</taxon>
    </lineage>
</organism>
<evidence type="ECO:0000313" key="4">
    <source>
        <dbReference type="EMBL" id="CAH1440868.1"/>
    </source>
</evidence>
<comment type="subcellular location">
    <subcellularLocation>
        <location evidence="1">Endomembrane system</location>
    </subcellularLocation>
</comment>
<evidence type="ECO:0000313" key="5">
    <source>
        <dbReference type="Proteomes" id="UP001157418"/>
    </source>
</evidence>